<name>A0A4R8RPZ2_COLTR</name>
<evidence type="ECO:0000256" key="4">
    <source>
        <dbReference type="ARBA" id="ARBA00010031"/>
    </source>
</evidence>
<evidence type="ECO:0000256" key="16">
    <source>
        <dbReference type="SAM" id="Phobius"/>
    </source>
</evidence>
<dbReference type="Pfam" id="PF20684">
    <property type="entry name" value="Fung_rhodopsin"/>
    <property type="match status" value="1"/>
</dbReference>
<keyword evidence="6" id="KW-0336">GPI-anchor</keyword>
<sequence length="457" mass="49847">MYPDRPSPFSHCHSAGFVIELAAPSTPLILTLEAKVVFHIPTSFLYDSSIIGVGGIMRLFHLIAAFIATASAASASSLTAGYPTCAVVCVLDAIPQSRCSGLDQKCLCTDLGFTHIVTACVTANCTISEGLAAAKGSADNCGITTEDNRALPRFLTGILFVLPTVFIIIRLVNKWANPSPWAADDTTAMIGYVCTVPLVATTYLSLEIGLGNAIWTVDQSRLTDFFKLLFITQTMYLSGLMATKASVLYFFLRIFPATGIRRVLWATLAFNYIIGVIYLGLTFGSCRPLSVYWEGWAGERESKCLEYLPLVLSHAIINLVLDLWMIVLPITQLYGLHLAFKKKFGVILILVAVSAIRIRVMSVFPTESNVTSRALWVYVWTFSELCVGVFVACMPSAGQLWRSIFNKSGSSAGDPRSRHASVYGAEMVSFSTENQKHRDMSVGSGTERLTQPPRSPV</sequence>
<comment type="subcellular location">
    <subcellularLocation>
        <location evidence="2">Membrane</location>
        <topology evidence="2">Lipid-anchor</topology>
        <topology evidence="2">GPI-anchor</topology>
    </subcellularLocation>
    <subcellularLocation>
        <location evidence="1">Membrane</location>
        <topology evidence="1">Multi-pass membrane protein</topology>
    </subcellularLocation>
    <subcellularLocation>
        <location evidence="3">Secreted</location>
    </subcellularLocation>
</comment>
<keyword evidence="14" id="KW-0408">Iron</keyword>
<dbReference type="GO" id="GO:0098552">
    <property type="term" value="C:side of membrane"/>
    <property type="evidence" value="ECO:0007669"/>
    <property type="project" value="UniProtKB-KW"/>
</dbReference>
<feature type="disulfide bond" evidence="14">
    <location>
        <begin position="99"/>
        <end position="106"/>
    </location>
</feature>
<feature type="disulfide bond" evidence="14">
    <location>
        <begin position="89"/>
        <end position="120"/>
    </location>
</feature>
<evidence type="ECO:0000256" key="3">
    <source>
        <dbReference type="ARBA" id="ARBA00004613"/>
    </source>
</evidence>
<feature type="transmembrane region" description="Helical" evidence="16">
    <location>
        <begin position="263"/>
        <end position="283"/>
    </location>
</feature>
<feature type="transmembrane region" description="Helical" evidence="16">
    <location>
        <begin position="315"/>
        <end position="334"/>
    </location>
</feature>
<evidence type="ECO:0000256" key="9">
    <source>
        <dbReference type="ARBA" id="ARBA00022989"/>
    </source>
</evidence>
<dbReference type="STRING" id="5466.A0A4R8RPZ2"/>
<proteinExistence type="inferred from homology"/>
<feature type="domain" description="CFEM" evidence="17">
    <location>
        <begin position="57"/>
        <end position="166"/>
    </location>
</feature>
<evidence type="ECO:0000256" key="5">
    <source>
        <dbReference type="ARBA" id="ARBA00022525"/>
    </source>
</evidence>
<dbReference type="InterPro" id="IPR008427">
    <property type="entry name" value="Extracellular_membr_CFEM_dom"/>
</dbReference>
<evidence type="ECO:0000259" key="17">
    <source>
        <dbReference type="PROSITE" id="PS52012"/>
    </source>
</evidence>
<comment type="caution">
    <text evidence="18">The sequence shown here is derived from an EMBL/GenBank/DDBJ whole genome shotgun (WGS) entry which is preliminary data.</text>
</comment>
<evidence type="ECO:0000256" key="8">
    <source>
        <dbReference type="ARBA" id="ARBA00022729"/>
    </source>
</evidence>
<keyword evidence="19" id="KW-1185">Reference proteome</keyword>
<dbReference type="PANTHER" id="PTHR33048">
    <property type="entry name" value="PTH11-LIKE INTEGRAL MEMBRANE PROTEIN (AFU_ORTHOLOGUE AFUA_5G11245)"/>
    <property type="match status" value="1"/>
</dbReference>
<evidence type="ECO:0000256" key="15">
    <source>
        <dbReference type="SAM" id="MobiDB-lite"/>
    </source>
</evidence>
<dbReference type="EMBL" id="RYZW01000006">
    <property type="protein sequence ID" value="TDZ73336.1"/>
    <property type="molecule type" value="Genomic_DNA"/>
</dbReference>
<keyword evidence="5" id="KW-0964">Secreted</keyword>
<keyword evidence="6" id="KW-0325">Glycoprotein</keyword>
<keyword evidence="11 14" id="KW-1015">Disulfide bond</keyword>
<keyword evidence="9 16" id="KW-1133">Transmembrane helix</keyword>
<dbReference type="PANTHER" id="PTHR33048:SF143">
    <property type="entry name" value="EXTRACELLULAR MEMBRANE PROTEIN CFEM DOMAIN-CONTAINING PROTEIN-RELATED"/>
    <property type="match status" value="1"/>
</dbReference>
<dbReference type="InterPro" id="IPR052337">
    <property type="entry name" value="SAT4-like"/>
</dbReference>
<accession>A0A4R8RPZ2</accession>
<dbReference type="InterPro" id="IPR049326">
    <property type="entry name" value="Rhodopsin_dom_fungi"/>
</dbReference>
<evidence type="ECO:0000313" key="19">
    <source>
        <dbReference type="Proteomes" id="UP000295703"/>
    </source>
</evidence>
<dbReference type="AlphaFoldDB" id="A0A4R8RPZ2"/>
<evidence type="ECO:0000256" key="10">
    <source>
        <dbReference type="ARBA" id="ARBA00023136"/>
    </source>
</evidence>
<comment type="similarity">
    <text evidence="13">Belongs to the SAT4 family.</text>
</comment>
<feature type="binding site" description="axial binding residue" evidence="14">
    <location>
        <position position="103"/>
    </location>
    <ligand>
        <name>heme</name>
        <dbReference type="ChEBI" id="CHEBI:30413"/>
    </ligand>
    <ligandPart>
        <name>Fe</name>
        <dbReference type="ChEBI" id="CHEBI:18248"/>
    </ligandPart>
</feature>
<dbReference type="PROSITE" id="PS52012">
    <property type="entry name" value="CFEM"/>
    <property type="match status" value="1"/>
</dbReference>
<keyword evidence="12" id="KW-0449">Lipoprotein</keyword>
<feature type="transmembrane region" description="Helical" evidence="16">
    <location>
        <begin position="376"/>
        <end position="397"/>
    </location>
</feature>
<keyword evidence="10 16" id="KW-0472">Membrane</keyword>
<feature type="transmembrane region" description="Helical" evidence="16">
    <location>
        <begin position="228"/>
        <end position="251"/>
    </location>
</feature>
<dbReference type="GO" id="GO:0005576">
    <property type="term" value="C:extracellular region"/>
    <property type="evidence" value="ECO:0007669"/>
    <property type="project" value="UniProtKB-SubCell"/>
</dbReference>
<dbReference type="Proteomes" id="UP000295703">
    <property type="component" value="Unassembled WGS sequence"/>
</dbReference>
<reference evidence="18 19" key="1">
    <citation type="submission" date="2018-12" db="EMBL/GenBank/DDBJ databases">
        <title>Genome sequence and assembly of Colletotrichum trifolii.</title>
        <authorList>
            <person name="Gan P."/>
            <person name="Shirasu K."/>
        </authorList>
    </citation>
    <scope>NUCLEOTIDE SEQUENCE [LARGE SCALE GENOMIC DNA]</scope>
    <source>
        <strain evidence="18 19">543-2</strain>
    </source>
</reference>
<keyword evidence="7 16" id="KW-0812">Transmembrane</keyword>
<evidence type="ECO:0000256" key="2">
    <source>
        <dbReference type="ARBA" id="ARBA00004589"/>
    </source>
</evidence>
<evidence type="ECO:0000256" key="11">
    <source>
        <dbReference type="ARBA" id="ARBA00023157"/>
    </source>
</evidence>
<feature type="transmembrane region" description="Helical" evidence="16">
    <location>
        <begin position="154"/>
        <end position="172"/>
    </location>
</feature>
<evidence type="ECO:0000256" key="1">
    <source>
        <dbReference type="ARBA" id="ARBA00004141"/>
    </source>
</evidence>
<evidence type="ECO:0000256" key="14">
    <source>
        <dbReference type="PROSITE-ProRule" id="PRU01356"/>
    </source>
</evidence>
<evidence type="ECO:0000313" key="18">
    <source>
        <dbReference type="EMBL" id="TDZ73336.1"/>
    </source>
</evidence>
<evidence type="ECO:0000256" key="12">
    <source>
        <dbReference type="ARBA" id="ARBA00023288"/>
    </source>
</evidence>
<evidence type="ECO:0000256" key="6">
    <source>
        <dbReference type="ARBA" id="ARBA00022622"/>
    </source>
</evidence>
<keyword evidence="14" id="KW-0349">Heme</keyword>
<evidence type="ECO:0000256" key="13">
    <source>
        <dbReference type="ARBA" id="ARBA00038359"/>
    </source>
</evidence>
<organism evidence="18 19">
    <name type="scientific">Colletotrichum trifolii</name>
    <dbReference type="NCBI Taxonomy" id="5466"/>
    <lineage>
        <taxon>Eukaryota</taxon>
        <taxon>Fungi</taxon>
        <taxon>Dikarya</taxon>
        <taxon>Ascomycota</taxon>
        <taxon>Pezizomycotina</taxon>
        <taxon>Sordariomycetes</taxon>
        <taxon>Hypocreomycetidae</taxon>
        <taxon>Glomerellales</taxon>
        <taxon>Glomerellaceae</taxon>
        <taxon>Colletotrichum</taxon>
        <taxon>Colletotrichum orbiculare species complex</taxon>
    </lineage>
</organism>
<feature type="disulfide bond" evidence="14">
    <location>
        <begin position="85"/>
        <end position="125"/>
    </location>
</feature>
<feature type="region of interest" description="Disordered" evidence="15">
    <location>
        <begin position="430"/>
        <end position="457"/>
    </location>
</feature>
<keyword evidence="14" id="KW-0479">Metal-binding</keyword>
<feature type="disulfide bond" evidence="14">
    <location>
        <begin position="108"/>
        <end position="141"/>
    </location>
</feature>
<gene>
    <name evidence="18" type="ORF">CTRI78_v001088</name>
</gene>
<comment type="similarity">
    <text evidence="4">Belongs to the RBT5 family.</text>
</comment>
<feature type="transmembrane region" description="Helical" evidence="16">
    <location>
        <begin position="346"/>
        <end position="364"/>
    </location>
</feature>
<dbReference type="GO" id="GO:0046872">
    <property type="term" value="F:metal ion binding"/>
    <property type="evidence" value="ECO:0007669"/>
    <property type="project" value="UniProtKB-UniRule"/>
</dbReference>
<evidence type="ECO:0000256" key="7">
    <source>
        <dbReference type="ARBA" id="ARBA00022692"/>
    </source>
</evidence>
<keyword evidence="8" id="KW-0732">Signal</keyword>
<dbReference type="Pfam" id="PF05730">
    <property type="entry name" value="CFEM"/>
    <property type="match status" value="1"/>
</dbReference>
<protein>
    <recommendedName>
        <fullName evidence="17">CFEM domain-containing protein</fullName>
    </recommendedName>
</protein>